<feature type="domain" description="TIR" evidence="13">
    <location>
        <begin position="407"/>
        <end position="575"/>
    </location>
</feature>
<dbReference type="InterPro" id="IPR027417">
    <property type="entry name" value="P-loop_NTPase"/>
</dbReference>
<keyword evidence="8" id="KW-0520">NAD</keyword>
<dbReference type="AlphaFoldDB" id="A0A5N6PJ66"/>
<feature type="domain" description="WRKY" evidence="14">
    <location>
        <begin position="380"/>
        <end position="422"/>
    </location>
</feature>
<dbReference type="Pfam" id="PF07725">
    <property type="entry name" value="LRR_3"/>
    <property type="match status" value="1"/>
</dbReference>
<keyword evidence="10" id="KW-0804">Transcription</keyword>
<evidence type="ECO:0000256" key="9">
    <source>
        <dbReference type="ARBA" id="ARBA00023125"/>
    </source>
</evidence>
<feature type="compositionally biased region" description="Low complexity" evidence="12">
    <location>
        <begin position="169"/>
        <end position="181"/>
    </location>
</feature>
<dbReference type="Proteomes" id="UP000326396">
    <property type="component" value="Linkage Group LG12"/>
</dbReference>
<dbReference type="FunFam" id="3.40.50.10140:FF:000007">
    <property type="entry name" value="Disease resistance protein (TIR-NBS-LRR class)"/>
    <property type="match status" value="1"/>
</dbReference>
<dbReference type="Gene3D" id="2.20.25.80">
    <property type="entry name" value="WRKY domain"/>
    <property type="match status" value="1"/>
</dbReference>
<feature type="compositionally biased region" description="Polar residues" evidence="12">
    <location>
        <begin position="311"/>
        <end position="337"/>
    </location>
</feature>
<dbReference type="OrthoDB" id="660555at2759"/>
<dbReference type="FunFam" id="2.20.25.80:FF:000006">
    <property type="entry name" value="WRKY transcription factor"/>
    <property type="match status" value="1"/>
</dbReference>
<evidence type="ECO:0000313" key="15">
    <source>
        <dbReference type="EMBL" id="KAD6453976.1"/>
    </source>
</evidence>
<dbReference type="Pfam" id="PF00931">
    <property type="entry name" value="NB-ARC"/>
    <property type="match status" value="1"/>
</dbReference>
<dbReference type="InterPro" id="IPR032675">
    <property type="entry name" value="LRR_dom_sf"/>
</dbReference>
<evidence type="ECO:0000256" key="1">
    <source>
        <dbReference type="ARBA" id="ARBA00004123"/>
    </source>
</evidence>
<dbReference type="InterPro" id="IPR011713">
    <property type="entry name" value="Leu-rich_rpt_3"/>
</dbReference>
<dbReference type="InterPro" id="IPR035897">
    <property type="entry name" value="Toll_tir_struct_dom_sf"/>
</dbReference>
<comment type="subcellular location">
    <subcellularLocation>
        <location evidence="1">Nucleus</location>
    </subcellularLocation>
</comment>
<dbReference type="InterPro" id="IPR044974">
    <property type="entry name" value="Disease_R_plants"/>
</dbReference>
<keyword evidence="6" id="KW-0067">ATP-binding</keyword>
<evidence type="ECO:0000256" key="12">
    <source>
        <dbReference type="SAM" id="MobiDB-lite"/>
    </source>
</evidence>
<dbReference type="PROSITE" id="PS50811">
    <property type="entry name" value="WRKY"/>
    <property type="match status" value="2"/>
</dbReference>
<dbReference type="InterPro" id="IPR000157">
    <property type="entry name" value="TIR_dom"/>
</dbReference>
<dbReference type="InterPro" id="IPR036576">
    <property type="entry name" value="WRKY_dom_sf"/>
</dbReference>
<keyword evidence="11" id="KW-0539">Nucleus</keyword>
<accession>A0A5N6PJ66</accession>
<gene>
    <name evidence="15" type="ORF">E3N88_08682</name>
</gene>
<feature type="domain" description="WRKY" evidence="14">
    <location>
        <begin position="221"/>
        <end position="280"/>
    </location>
</feature>
<evidence type="ECO:0000256" key="10">
    <source>
        <dbReference type="ARBA" id="ARBA00023163"/>
    </source>
</evidence>
<evidence type="ECO:0000256" key="2">
    <source>
        <dbReference type="ARBA" id="ARBA00022614"/>
    </source>
</evidence>
<dbReference type="InterPro" id="IPR002182">
    <property type="entry name" value="NB-ARC"/>
</dbReference>
<keyword evidence="2" id="KW-0433">Leucine-rich repeat</keyword>
<evidence type="ECO:0000256" key="5">
    <source>
        <dbReference type="ARBA" id="ARBA00022821"/>
    </source>
</evidence>
<dbReference type="GO" id="GO:0005524">
    <property type="term" value="F:ATP binding"/>
    <property type="evidence" value="ECO:0007669"/>
    <property type="project" value="UniProtKB-KW"/>
</dbReference>
<feature type="compositionally biased region" description="Acidic residues" evidence="12">
    <location>
        <begin position="338"/>
        <end position="347"/>
    </location>
</feature>
<evidence type="ECO:0000256" key="6">
    <source>
        <dbReference type="ARBA" id="ARBA00022840"/>
    </source>
</evidence>
<dbReference type="SUPFAM" id="SSF52058">
    <property type="entry name" value="L domain-like"/>
    <property type="match status" value="1"/>
</dbReference>
<dbReference type="EMBL" id="SZYD01000004">
    <property type="protein sequence ID" value="KAD6453976.1"/>
    <property type="molecule type" value="Genomic_DNA"/>
</dbReference>
<dbReference type="Pfam" id="PF23282">
    <property type="entry name" value="WHD_ROQ1"/>
    <property type="match status" value="1"/>
</dbReference>
<name>A0A5N6PJ66_9ASTR</name>
<evidence type="ECO:0000256" key="8">
    <source>
        <dbReference type="ARBA" id="ARBA00023027"/>
    </source>
</evidence>
<dbReference type="GO" id="GO:0003700">
    <property type="term" value="F:DNA-binding transcription factor activity"/>
    <property type="evidence" value="ECO:0007669"/>
    <property type="project" value="InterPro"/>
</dbReference>
<dbReference type="GO" id="GO:0007165">
    <property type="term" value="P:signal transduction"/>
    <property type="evidence" value="ECO:0007669"/>
    <property type="project" value="InterPro"/>
</dbReference>
<keyword evidence="4" id="KW-0547">Nucleotide-binding</keyword>
<evidence type="ECO:0000256" key="3">
    <source>
        <dbReference type="ARBA" id="ARBA00022737"/>
    </source>
</evidence>
<evidence type="ECO:0000259" key="14">
    <source>
        <dbReference type="PROSITE" id="PS50811"/>
    </source>
</evidence>
<proteinExistence type="predicted"/>
<dbReference type="SUPFAM" id="SSF46785">
    <property type="entry name" value="Winged helix' DNA-binding domain"/>
    <property type="match status" value="1"/>
</dbReference>
<dbReference type="Gene3D" id="3.80.10.10">
    <property type="entry name" value="Ribonuclease Inhibitor"/>
    <property type="match status" value="1"/>
</dbReference>
<dbReference type="InterPro" id="IPR042197">
    <property type="entry name" value="Apaf_helical"/>
</dbReference>
<reference evidence="15 16" key="1">
    <citation type="submission" date="2019-05" db="EMBL/GenBank/DDBJ databases">
        <title>Mikania micrantha, genome provides insights into the molecular mechanism of rapid growth.</title>
        <authorList>
            <person name="Liu B."/>
        </authorList>
    </citation>
    <scope>NUCLEOTIDE SEQUENCE [LARGE SCALE GENOMIC DNA]</scope>
    <source>
        <strain evidence="15">NLD-2019</strain>
        <tissue evidence="15">Leaf</tissue>
    </source>
</reference>
<keyword evidence="7" id="KW-0805">Transcription regulation</keyword>
<dbReference type="GO" id="GO:0006952">
    <property type="term" value="P:defense response"/>
    <property type="evidence" value="ECO:0007669"/>
    <property type="project" value="UniProtKB-KW"/>
</dbReference>
<feature type="region of interest" description="Disordered" evidence="12">
    <location>
        <begin position="311"/>
        <end position="347"/>
    </location>
</feature>
<feature type="region of interest" description="Disordered" evidence="12">
    <location>
        <begin position="146"/>
        <end position="219"/>
    </location>
</feature>
<dbReference type="InterPro" id="IPR058192">
    <property type="entry name" value="WHD_ROQ1-like"/>
</dbReference>
<comment type="caution">
    <text evidence="15">The sequence shown here is derived from an EMBL/GenBank/DDBJ whole genome shotgun (WGS) entry which is preliminary data.</text>
</comment>
<dbReference type="PANTHER" id="PTHR11017">
    <property type="entry name" value="LEUCINE-RICH REPEAT-CONTAINING PROTEIN"/>
    <property type="match status" value="1"/>
</dbReference>
<evidence type="ECO:0000259" key="13">
    <source>
        <dbReference type="PROSITE" id="PS50104"/>
    </source>
</evidence>
<dbReference type="Pfam" id="PF01582">
    <property type="entry name" value="TIR"/>
    <property type="match status" value="1"/>
</dbReference>
<dbReference type="Pfam" id="PF03106">
    <property type="entry name" value="WRKY"/>
    <property type="match status" value="1"/>
</dbReference>
<evidence type="ECO:0000313" key="16">
    <source>
        <dbReference type="Proteomes" id="UP000326396"/>
    </source>
</evidence>
<keyword evidence="16" id="KW-1185">Reference proteome</keyword>
<evidence type="ECO:0000256" key="4">
    <source>
        <dbReference type="ARBA" id="ARBA00022741"/>
    </source>
</evidence>
<sequence>MDDKHSHSTTTSNVVVSSDRNQVGDAAGVGSAVACAGGAKYKLMSPAKLPISRSAGITIPPGLSPTSFLESPVLLTNIKAEPSPTTGSFFKSALMQGSSGTAAFSLEANCSARKILDDSNPVFFEFRPHTQTASVQPFSSAGFQISTGSNLQLGEPSGQYHNHNQNKNQSESQSYPSPSTSNWEMTSPKEKSITYMPHEETNGLGKPKDSGPTILVDRSSDDGYNWRKYGQKVVKGSEHPRSYYKCTHPNCEVKKIFERSYTTGQITEIVYKGTHDHPKPQPSRRLSAGALMSIQEENHDKLQYANFQAGLSANNGQNPNLEASGTPLQSPRQANQDSTDEADDEEDQYLKKRRTDFGTLDVTPVVKPIREPRVVVQTTSEVDILDDGYRWRKYGQKVVRGNPNPRFKYDVFLSFRGEDTRKTFVDHLHHALDQKSIIVYKDDVKIKKGKRIGDELIASIEDSKFYIIVFSKGYASSSWCLEELVKIMECQKMSEHTAYPVFYDVEPTQVRKQIGAVGDAIAKHKEEDTVKWREALREAANLAGWDNLTVCCLTLTYRHEAKLIQKIVEEISLELRFVNYSVDAKLVGMETRVKDVVSSLESGVNDVCLIGIKGMGGSGKTTLARAVFDQISFHFEGKSFVENVREVSKDSKFGLKQLQKQVLRDVLNDQSIGVTSLYNGKNMMEKMMRSRKVLIVLDDVDHIDQLEALAGETGWFKPGSKIIITTRDKQVLEAHQVNFIHDINLFTHEEAICLFSRYAFGKEIPNQGYEKLSEKVVRYADGLPLTIRVLGSLLCGKAKSEWVDTLERLKTIPLKQTLEMLELSYIGLEEDHKEIFLDVACILRRELKDEAIKILECCGFHAQIGLKFLEQKCLITVSKNDRLCLHDHIEEMGRNIVRRLHPTQPNKHSRLWIQKEIEDILVNELGTEATKCIKLQHTDLHPTTIMKGLIKMKELRFLYMSNRQVQDDILRTEWKFDEASQYLPNSLRFLRWHYYPFWCLPKSFEANNLVNLEMCFSNITQLWEGGDNKVPKELYQLSCLRELTFSLKEIKHLPASICMLKHLKSLELKSCLLLEKLPDDLGQLECLEKLILIECVHIRDIPNDICKIKCLKYLHLRHCIRVEKLPEELGRLECLIELNIEGTSISHLPQSISQLKGLRIIDST</sequence>
<keyword evidence="3" id="KW-0677">Repeat</keyword>
<dbReference type="GO" id="GO:0005634">
    <property type="term" value="C:nucleus"/>
    <property type="evidence" value="ECO:0007669"/>
    <property type="project" value="UniProtKB-SubCell"/>
</dbReference>
<dbReference type="PROSITE" id="PS50104">
    <property type="entry name" value="TIR"/>
    <property type="match status" value="1"/>
</dbReference>
<dbReference type="SUPFAM" id="SSF52540">
    <property type="entry name" value="P-loop containing nucleoside triphosphate hydrolases"/>
    <property type="match status" value="1"/>
</dbReference>
<dbReference type="InterPro" id="IPR003657">
    <property type="entry name" value="WRKY_dom"/>
</dbReference>
<dbReference type="Gene3D" id="1.10.8.430">
    <property type="entry name" value="Helical domain of apoptotic protease-activating factors"/>
    <property type="match status" value="1"/>
</dbReference>
<feature type="compositionally biased region" description="Basic and acidic residues" evidence="12">
    <location>
        <begin position="187"/>
        <end position="209"/>
    </location>
</feature>
<dbReference type="InterPro" id="IPR036390">
    <property type="entry name" value="WH_DNA-bd_sf"/>
</dbReference>
<dbReference type="PRINTS" id="PR00364">
    <property type="entry name" value="DISEASERSIST"/>
</dbReference>
<dbReference type="GO" id="GO:0043531">
    <property type="term" value="F:ADP binding"/>
    <property type="evidence" value="ECO:0007669"/>
    <property type="project" value="InterPro"/>
</dbReference>
<dbReference type="SUPFAM" id="SSF52200">
    <property type="entry name" value="Toll/Interleukin receptor TIR domain"/>
    <property type="match status" value="1"/>
</dbReference>
<dbReference type="PANTHER" id="PTHR11017:SF544">
    <property type="entry name" value="ADP-RIBOSYL CYCLASE_CYCLIC ADP-RIBOSE HYDROLASE"/>
    <property type="match status" value="1"/>
</dbReference>
<evidence type="ECO:0000256" key="7">
    <source>
        <dbReference type="ARBA" id="ARBA00023015"/>
    </source>
</evidence>
<dbReference type="SMART" id="SM00255">
    <property type="entry name" value="TIR"/>
    <property type="match status" value="1"/>
</dbReference>
<dbReference type="GO" id="GO:0043565">
    <property type="term" value="F:sequence-specific DNA binding"/>
    <property type="evidence" value="ECO:0007669"/>
    <property type="project" value="InterPro"/>
</dbReference>
<dbReference type="SUPFAM" id="SSF118290">
    <property type="entry name" value="WRKY DNA-binding domain"/>
    <property type="match status" value="2"/>
</dbReference>
<dbReference type="SMART" id="SM00774">
    <property type="entry name" value="WRKY"/>
    <property type="match status" value="2"/>
</dbReference>
<dbReference type="Gene3D" id="3.40.50.300">
    <property type="entry name" value="P-loop containing nucleotide triphosphate hydrolases"/>
    <property type="match status" value="1"/>
</dbReference>
<dbReference type="Gene3D" id="3.40.50.10140">
    <property type="entry name" value="Toll/interleukin-1 receptor homology (TIR) domain"/>
    <property type="match status" value="1"/>
</dbReference>
<organism evidence="15 16">
    <name type="scientific">Mikania micrantha</name>
    <name type="common">bitter vine</name>
    <dbReference type="NCBI Taxonomy" id="192012"/>
    <lineage>
        <taxon>Eukaryota</taxon>
        <taxon>Viridiplantae</taxon>
        <taxon>Streptophyta</taxon>
        <taxon>Embryophyta</taxon>
        <taxon>Tracheophyta</taxon>
        <taxon>Spermatophyta</taxon>
        <taxon>Magnoliopsida</taxon>
        <taxon>eudicotyledons</taxon>
        <taxon>Gunneridae</taxon>
        <taxon>Pentapetalae</taxon>
        <taxon>asterids</taxon>
        <taxon>campanulids</taxon>
        <taxon>Asterales</taxon>
        <taxon>Asteraceae</taxon>
        <taxon>Asteroideae</taxon>
        <taxon>Heliantheae alliance</taxon>
        <taxon>Eupatorieae</taxon>
        <taxon>Mikania</taxon>
    </lineage>
</organism>
<evidence type="ECO:0000256" key="11">
    <source>
        <dbReference type="ARBA" id="ARBA00023242"/>
    </source>
</evidence>
<feature type="compositionally biased region" description="Polar residues" evidence="12">
    <location>
        <begin position="159"/>
        <end position="168"/>
    </location>
</feature>
<protein>
    <submittedName>
        <fullName evidence="15">Uncharacterized protein</fullName>
    </submittedName>
</protein>
<keyword evidence="5" id="KW-0611">Plant defense</keyword>
<keyword evidence="9" id="KW-0238">DNA-binding</keyword>